<keyword evidence="12" id="KW-1185">Reference proteome</keyword>
<evidence type="ECO:0000256" key="3">
    <source>
        <dbReference type="ARBA" id="ARBA00022475"/>
    </source>
</evidence>
<protein>
    <submittedName>
        <fullName evidence="11">ALK and LTK ligand 2</fullName>
    </submittedName>
</protein>
<dbReference type="AlphaFoldDB" id="A0A5C6N9S3"/>
<dbReference type="PANTHER" id="PTHR28676">
    <property type="entry name" value="ALK AND LTK LIGAND 2-RELATED"/>
    <property type="match status" value="1"/>
</dbReference>
<keyword evidence="6" id="KW-0732">Signal</keyword>
<comment type="caution">
    <text evidence="11">The sequence shown here is derived from an EMBL/GenBank/DDBJ whole genome shotgun (WGS) entry which is preliminary data.</text>
</comment>
<dbReference type="GO" id="GO:0030971">
    <property type="term" value="F:receptor tyrosine kinase binding"/>
    <property type="evidence" value="ECO:0007669"/>
    <property type="project" value="InterPro"/>
</dbReference>
<feature type="region of interest" description="Disordered" evidence="10">
    <location>
        <begin position="72"/>
        <end position="109"/>
    </location>
</feature>
<sequence length="199" mass="22062">MKRRDPSVQADQGNDRLICCEHTGPSVMLLPTLLILMLVAGRCAAAALLSGPGPRADGRMEMRKVLETVGRHPLTRTVSEVSGHAAKSLERGSRSHQGPEGNSRDPRHKEKFIRHLTGPLYVNKKCRRYFHKLYHTTRDCTTPACFKNQTLMSKEGPLEKSRKGFDDITKGDPIKGPINLVAPPSHDTNPTHPCPQNCL</sequence>
<dbReference type="Pfam" id="PF15129">
    <property type="entry name" value="ALKL1_2"/>
    <property type="match status" value="1"/>
</dbReference>
<keyword evidence="8" id="KW-1015">Disulfide bond</keyword>
<dbReference type="Proteomes" id="UP000324091">
    <property type="component" value="Chromosome 3"/>
</dbReference>
<comment type="similarity">
    <text evidence="9">Belongs to the ALKAL family.</text>
</comment>
<keyword evidence="3" id="KW-1003">Cell membrane</keyword>
<dbReference type="PANTHER" id="PTHR28676:SF2">
    <property type="entry name" value="ALK AND LTK LIGAND 2"/>
    <property type="match status" value="1"/>
</dbReference>
<dbReference type="EMBL" id="RHFK02000016">
    <property type="protein sequence ID" value="TWW63883.1"/>
    <property type="molecule type" value="Genomic_DNA"/>
</dbReference>
<evidence type="ECO:0000256" key="1">
    <source>
        <dbReference type="ARBA" id="ARBA00004236"/>
    </source>
</evidence>
<name>A0A5C6N9S3_9TELE</name>
<comment type="subcellular location">
    <subcellularLocation>
        <location evidence="1">Cell membrane</location>
    </subcellularLocation>
    <subcellularLocation>
        <location evidence="2">Secreted</location>
    </subcellularLocation>
</comment>
<evidence type="ECO:0000256" key="10">
    <source>
        <dbReference type="SAM" id="MobiDB-lite"/>
    </source>
</evidence>
<evidence type="ECO:0000256" key="8">
    <source>
        <dbReference type="ARBA" id="ARBA00023157"/>
    </source>
</evidence>
<evidence type="ECO:0000256" key="5">
    <source>
        <dbReference type="ARBA" id="ARBA00022525"/>
    </source>
</evidence>
<reference evidence="11 12" key="1">
    <citation type="submission" date="2019-04" db="EMBL/GenBank/DDBJ databases">
        <title>Chromosome genome assembly for Takifugu flavidus.</title>
        <authorList>
            <person name="Xiao S."/>
        </authorList>
    </citation>
    <scope>NUCLEOTIDE SEQUENCE [LARGE SCALE GENOMIC DNA]</scope>
    <source>
        <strain evidence="11">HTHZ2018</strain>
        <tissue evidence="11">Muscle</tissue>
    </source>
</reference>
<evidence type="ECO:0000256" key="2">
    <source>
        <dbReference type="ARBA" id="ARBA00004613"/>
    </source>
</evidence>
<evidence type="ECO:0000256" key="9">
    <source>
        <dbReference type="ARBA" id="ARBA00033741"/>
    </source>
</evidence>
<evidence type="ECO:0000256" key="4">
    <source>
        <dbReference type="ARBA" id="ARBA00022514"/>
    </source>
</evidence>
<keyword evidence="4" id="KW-0202">Cytokine</keyword>
<evidence type="ECO:0000256" key="7">
    <source>
        <dbReference type="ARBA" id="ARBA00023136"/>
    </source>
</evidence>
<evidence type="ECO:0000313" key="11">
    <source>
        <dbReference type="EMBL" id="TWW63883.1"/>
    </source>
</evidence>
<dbReference type="GO" id="GO:0005886">
    <property type="term" value="C:plasma membrane"/>
    <property type="evidence" value="ECO:0007669"/>
    <property type="project" value="UniProtKB-SubCell"/>
</dbReference>
<organism evidence="11 12">
    <name type="scientific">Takifugu flavidus</name>
    <name type="common">sansaifugu</name>
    <dbReference type="NCBI Taxonomy" id="433684"/>
    <lineage>
        <taxon>Eukaryota</taxon>
        <taxon>Metazoa</taxon>
        <taxon>Chordata</taxon>
        <taxon>Craniata</taxon>
        <taxon>Vertebrata</taxon>
        <taxon>Euteleostomi</taxon>
        <taxon>Actinopterygii</taxon>
        <taxon>Neopterygii</taxon>
        <taxon>Teleostei</taxon>
        <taxon>Neoteleostei</taxon>
        <taxon>Acanthomorphata</taxon>
        <taxon>Eupercaria</taxon>
        <taxon>Tetraodontiformes</taxon>
        <taxon>Tetradontoidea</taxon>
        <taxon>Tetraodontidae</taxon>
        <taxon>Takifugu</taxon>
    </lineage>
</organism>
<dbReference type="GO" id="GO:0030298">
    <property type="term" value="F:receptor signaling protein tyrosine kinase activator activity"/>
    <property type="evidence" value="ECO:0007669"/>
    <property type="project" value="InterPro"/>
</dbReference>
<dbReference type="GO" id="GO:0005125">
    <property type="term" value="F:cytokine activity"/>
    <property type="evidence" value="ECO:0007669"/>
    <property type="project" value="UniProtKB-KW"/>
</dbReference>
<dbReference type="InterPro" id="IPR029364">
    <property type="entry name" value="ALKL1/2"/>
</dbReference>
<accession>A0A5C6N9S3</accession>
<proteinExistence type="inferred from homology"/>
<gene>
    <name evidence="11" type="ORF">D4764_03G0008910</name>
</gene>
<dbReference type="GO" id="GO:0005615">
    <property type="term" value="C:extracellular space"/>
    <property type="evidence" value="ECO:0007669"/>
    <property type="project" value="UniProtKB-KW"/>
</dbReference>
<keyword evidence="7" id="KW-0472">Membrane</keyword>
<keyword evidence="5" id="KW-0964">Secreted</keyword>
<evidence type="ECO:0000313" key="12">
    <source>
        <dbReference type="Proteomes" id="UP000324091"/>
    </source>
</evidence>
<dbReference type="GO" id="GO:0070374">
    <property type="term" value="P:positive regulation of ERK1 and ERK2 cascade"/>
    <property type="evidence" value="ECO:0007669"/>
    <property type="project" value="TreeGrafter"/>
</dbReference>
<dbReference type="GO" id="GO:0070378">
    <property type="term" value="P:positive regulation of ERK5 cascade"/>
    <property type="evidence" value="ECO:0007669"/>
    <property type="project" value="TreeGrafter"/>
</dbReference>
<evidence type="ECO:0000256" key="6">
    <source>
        <dbReference type="ARBA" id="ARBA00022729"/>
    </source>
</evidence>